<evidence type="ECO:0000259" key="15">
    <source>
        <dbReference type="PROSITE" id="PS51671"/>
    </source>
</evidence>
<dbReference type="NCBIfam" id="TIGR01488">
    <property type="entry name" value="HAD-SF-IB"/>
    <property type="match status" value="1"/>
</dbReference>
<dbReference type="InterPro" id="IPR002912">
    <property type="entry name" value="ACT_dom"/>
</dbReference>
<dbReference type="GO" id="GO:0000287">
    <property type="term" value="F:magnesium ion binding"/>
    <property type="evidence" value="ECO:0007669"/>
    <property type="project" value="TreeGrafter"/>
</dbReference>
<dbReference type="InterPro" id="IPR004469">
    <property type="entry name" value="PSP"/>
</dbReference>
<dbReference type="GO" id="GO:0006564">
    <property type="term" value="P:L-serine biosynthetic process"/>
    <property type="evidence" value="ECO:0007669"/>
    <property type="project" value="UniProtKB-KW"/>
</dbReference>
<protein>
    <recommendedName>
        <fullName evidence="5">Phosphoserine phosphatase</fullName>
        <ecNumber evidence="4">3.1.3.3</ecNumber>
    </recommendedName>
    <alternativeName>
        <fullName evidence="11">O-phosphoserine phosphohydrolase</fullName>
    </alternativeName>
</protein>
<dbReference type="SFLD" id="SFLDG01136">
    <property type="entry name" value="C1.6:_Phosphoserine_Phosphatas"/>
    <property type="match status" value="1"/>
</dbReference>
<keyword evidence="17" id="KW-1185">Reference proteome</keyword>
<comment type="catalytic activity">
    <reaction evidence="12">
        <text>O-phospho-L-serine + H2O = L-serine + phosphate</text>
        <dbReference type="Rhea" id="RHEA:21208"/>
        <dbReference type="ChEBI" id="CHEBI:15377"/>
        <dbReference type="ChEBI" id="CHEBI:33384"/>
        <dbReference type="ChEBI" id="CHEBI:43474"/>
        <dbReference type="ChEBI" id="CHEBI:57524"/>
        <dbReference type="EC" id="3.1.3.3"/>
    </reaction>
</comment>
<proteinExistence type="inferred from homology"/>
<feature type="domain" description="ACT" evidence="15">
    <location>
        <begin position="6"/>
        <end position="83"/>
    </location>
</feature>
<dbReference type="Proteomes" id="UP000002601">
    <property type="component" value="Chromosome"/>
</dbReference>
<keyword evidence="7" id="KW-0479">Metal-binding</keyword>
<dbReference type="SFLD" id="SFLDG01137">
    <property type="entry name" value="C1.6.1:_Phosphoserine_Phosphat"/>
    <property type="match status" value="1"/>
</dbReference>
<evidence type="ECO:0000256" key="9">
    <source>
        <dbReference type="ARBA" id="ARBA00022842"/>
    </source>
</evidence>
<dbReference type="Pfam" id="PF21086">
    <property type="entry name" value="ACT_PSP_2"/>
    <property type="match status" value="1"/>
</dbReference>
<evidence type="ECO:0000256" key="3">
    <source>
        <dbReference type="ARBA" id="ARBA00009184"/>
    </source>
</evidence>
<evidence type="ECO:0000313" key="17">
    <source>
        <dbReference type="Proteomes" id="UP000002601"/>
    </source>
</evidence>
<evidence type="ECO:0000256" key="13">
    <source>
        <dbReference type="ARBA" id="ARBA00048523"/>
    </source>
</evidence>
<evidence type="ECO:0000256" key="8">
    <source>
        <dbReference type="ARBA" id="ARBA00022801"/>
    </source>
</evidence>
<dbReference type="InterPro" id="IPR036412">
    <property type="entry name" value="HAD-like_sf"/>
</dbReference>
<dbReference type="InterPro" id="IPR050582">
    <property type="entry name" value="HAD-like_SerB"/>
</dbReference>
<dbReference type="Gene3D" id="3.40.50.1000">
    <property type="entry name" value="HAD superfamily/HAD-like"/>
    <property type="match status" value="1"/>
</dbReference>
<dbReference type="UniPathway" id="UPA00135">
    <property type="reaction ID" value="UER00198"/>
</dbReference>
<dbReference type="GO" id="GO:0036424">
    <property type="term" value="F:L-phosphoserine phosphatase activity"/>
    <property type="evidence" value="ECO:0007669"/>
    <property type="project" value="InterPro"/>
</dbReference>
<evidence type="ECO:0000256" key="1">
    <source>
        <dbReference type="ARBA" id="ARBA00001946"/>
    </source>
</evidence>
<evidence type="ECO:0000256" key="7">
    <source>
        <dbReference type="ARBA" id="ARBA00022723"/>
    </source>
</evidence>
<dbReference type="CDD" id="cd07500">
    <property type="entry name" value="HAD_PSP"/>
    <property type="match status" value="1"/>
</dbReference>
<evidence type="ECO:0000256" key="14">
    <source>
        <dbReference type="PIRSR" id="PIRSR604469-1"/>
    </source>
</evidence>
<dbReference type="KEGG" id="dsa:Desal_0115"/>
<keyword evidence="8 16" id="KW-0378">Hydrolase</keyword>
<dbReference type="Pfam" id="PF12710">
    <property type="entry name" value="HAD"/>
    <property type="match status" value="1"/>
</dbReference>
<evidence type="ECO:0000256" key="12">
    <source>
        <dbReference type="ARBA" id="ARBA00048138"/>
    </source>
</evidence>
<dbReference type="Pfam" id="PF13740">
    <property type="entry name" value="ACT_6"/>
    <property type="match status" value="1"/>
</dbReference>
<keyword evidence="9" id="KW-0460">Magnesium</keyword>
<evidence type="ECO:0000256" key="10">
    <source>
        <dbReference type="ARBA" id="ARBA00023299"/>
    </source>
</evidence>
<dbReference type="SFLD" id="SFLDS00003">
    <property type="entry name" value="Haloacid_Dehalogenase"/>
    <property type="match status" value="1"/>
</dbReference>
<dbReference type="OrthoDB" id="9792539at2"/>
<dbReference type="RefSeq" id="WP_012765712.1">
    <property type="nucleotide sequence ID" value="NC_012881.1"/>
</dbReference>
<organism evidence="16 17">
    <name type="scientific">Maridesulfovibrio salexigens (strain ATCC 14822 / DSM 2638 / NCIMB 8403 / VKM B-1763)</name>
    <name type="common">Desulfovibrio salexigens</name>
    <dbReference type="NCBI Taxonomy" id="526222"/>
    <lineage>
        <taxon>Bacteria</taxon>
        <taxon>Pseudomonadati</taxon>
        <taxon>Thermodesulfobacteriota</taxon>
        <taxon>Desulfovibrionia</taxon>
        <taxon>Desulfovibrionales</taxon>
        <taxon>Desulfovibrionaceae</taxon>
        <taxon>Maridesulfovibrio</taxon>
    </lineage>
</organism>
<dbReference type="PANTHER" id="PTHR43344">
    <property type="entry name" value="PHOSPHOSERINE PHOSPHATASE"/>
    <property type="match status" value="1"/>
</dbReference>
<dbReference type="AlphaFoldDB" id="C6BVH2"/>
<name>C6BVH2_MARSD</name>
<dbReference type="InterPro" id="IPR045865">
    <property type="entry name" value="ACT-like_dom_sf"/>
</dbReference>
<evidence type="ECO:0000256" key="4">
    <source>
        <dbReference type="ARBA" id="ARBA00012640"/>
    </source>
</evidence>
<dbReference type="GO" id="GO:0005737">
    <property type="term" value="C:cytoplasm"/>
    <property type="evidence" value="ECO:0007669"/>
    <property type="project" value="TreeGrafter"/>
</dbReference>
<comment type="catalytic activity">
    <reaction evidence="13">
        <text>O-phospho-D-serine + H2O = D-serine + phosphate</text>
        <dbReference type="Rhea" id="RHEA:24873"/>
        <dbReference type="ChEBI" id="CHEBI:15377"/>
        <dbReference type="ChEBI" id="CHEBI:35247"/>
        <dbReference type="ChEBI" id="CHEBI:43474"/>
        <dbReference type="ChEBI" id="CHEBI:58680"/>
        <dbReference type="EC" id="3.1.3.3"/>
    </reaction>
</comment>
<feature type="active site" description="Nucleophile" evidence="14">
    <location>
        <position position="196"/>
    </location>
</feature>
<evidence type="ECO:0000313" key="16">
    <source>
        <dbReference type="EMBL" id="ACS78186.1"/>
    </source>
</evidence>
<accession>C6BVH2</accession>
<dbReference type="eggNOG" id="COG0560">
    <property type="taxonomic scope" value="Bacteria"/>
</dbReference>
<dbReference type="SUPFAM" id="SSF56784">
    <property type="entry name" value="HAD-like"/>
    <property type="match status" value="1"/>
</dbReference>
<keyword evidence="6" id="KW-0028">Amino-acid biosynthesis</keyword>
<evidence type="ECO:0000256" key="6">
    <source>
        <dbReference type="ARBA" id="ARBA00022605"/>
    </source>
</evidence>
<evidence type="ECO:0000256" key="5">
    <source>
        <dbReference type="ARBA" id="ARBA00015196"/>
    </source>
</evidence>
<gene>
    <name evidence="16" type="ordered locus">Desal_0115</name>
</gene>
<dbReference type="STRING" id="526222.Desal_0115"/>
<comment type="similarity">
    <text evidence="3">Belongs to the HAD-like hydrolase superfamily. SerB family.</text>
</comment>
<comment type="pathway">
    <text evidence="2">Amino-acid biosynthesis; L-serine biosynthesis; L-serine from 3-phospho-D-glycerate: step 3/3.</text>
</comment>
<dbReference type="HOGENOM" id="CLU_036368_0_0_7"/>
<dbReference type="Gene3D" id="3.30.70.260">
    <property type="match status" value="2"/>
</dbReference>
<dbReference type="SUPFAM" id="SSF55021">
    <property type="entry name" value="ACT-like"/>
    <property type="match status" value="1"/>
</dbReference>
<dbReference type="EC" id="3.1.3.3" evidence="4"/>
<dbReference type="EMBL" id="CP001649">
    <property type="protein sequence ID" value="ACS78186.1"/>
    <property type="molecule type" value="Genomic_DNA"/>
</dbReference>
<dbReference type="PANTHER" id="PTHR43344:SF2">
    <property type="entry name" value="PHOSPHOSERINE PHOSPHATASE"/>
    <property type="match status" value="1"/>
</dbReference>
<reference evidence="16 17" key="1">
    <citation type="submission" date="2009-06" db="EMBL/GenBank/DDBJ databases">
        <title>Complete sequence of Desulfovibrio salexigens DSM 2638.</title>
        <authorList>
            <consortium name="US DOE Joint Genome Institute"/>
            <person name="Lucas S."/>
            <person name="Copeland A."/>
            <person name="Lapidus A."/>
            <person name="Glavina del Rio T."/>
            <person name="Tice H."/>
            <person name="Bruce D."/>
            <person name="Goodwin L."/>
            <person name="Pitluck S."/>
            <person name="Munk A.C."/>
            <person name="Brettin T."/>
            <person name="Detter J.C."/>
            <person name="Han C."/>
            <person name="Tapia R."/>
            <person name="Larimer F."/>
            <person name="Land M."/>
            <person name="Hauser L."/>
            <person name="Kyrpides N."/>
            <person name="Anderson I."/>
            <person name="Wall J.D."/>
            <person name="Arkin A.P."/>
            <person name="Dehal P."/>
            <person name="Chivian D."/>
            <person name="Giles B."/>
            <person name="Hazen T.C."/>
        </authorList>
    </citation>
    <scope>NUCLEOTIDE SEQUENCE [LARGE SCALE GENOMIC DNA]</scope>
    <source>
        <strain evidence="17">ATCC 14822 / DSM 2638 / NCIMB 8403 / VKM B-1763</strain>
    </source>
</reference>
<dbReference type="CDD" id="cd04871">
    <property type="entry name" value="ACT_PSP_2"/>
    <property type="match status" value="1"/>
</dbReference>
<dbReference type="CDD" id="cd04870">
    <property type="entry name" value="ACT_PSP_1"/>
    <property type="match status" value="1"/>
</dbReference>
<dbReference type="InterPro" id="IPR023214">
    <property type="entry name" value="HAD_sf"/>
</dbReference>
<dbReference type="PROSITE" id="PS51671">
    <property type="entry name" value="ACT"/>
    <property type="match status" value="1"/>
</dbReference>
<comment type="cofactor">
    <cofactor evidence="1">
        <name>Mg(2+)</name>
        <dbReference type="ChEBI" id="CHEBI:18420"/>
    </cofactor>
</comment>
<dbReference type="InterPro" id="IPR049148">
    <property type="entry name" value="PSP_ACT"/>
</dbReference>
<evidence type="ECO:0000256" key="2">
    <source>
        <dbReference type="ARBA" id="ARBA00005135"/>
    </source>
</evidence>
<keyword evidence="10" id="KW-0718">Serine biosynthesis</keyword>
<dbReference type="SFLD" id="SFLDF00029">
    <property type="entry name" value="phosphoserine_phosphatase"/>
    <property type="match status" value="1"/>
</dbReference>
<sequence length="403" mass="44268">MPEIILIQISGEDKPGLTSALTGVLAGYGIDILDIGQSVIHSQLVLGILIRIPLEAESAPVLKDIMFKGYELGVNVKFKPIESDKYMDWVDAQGKPRHIATLVGHKLTGAHISRISEIIADNGLNIDMIHRLSGRIPMNGEPAPRHACVEFSIRGVPQDLDRMRSNFLEMAAEDQVDIALQEDNVFRRNRRLVAFDMDSTLIQAEVIDELAKAAGSGEIVSRITESAMRGEIDFKESLRQRLATLKGLDESVMEDIARKLPITEGAERLISNLKKFGYKTAIISGGFTYFGEKLQEKLGVDYVYANRLEIKDGKLTGGVIGDIVDGAKKAELLRKIAEKEKISLQQSIAVGDGANDLPMLSIAGLGIAFHAKPKVKQDARQSISHFGLDSILYLIGLRDRDTD</sequence>
<feature type="active site" description="Proton donor" evidence="14">
    <location>
        <position position="198"/>
    </location>
</feature>
<dbReference type="NCBIfam" id="TIGR00338">
    <property type="entry name" value="serB"/>
    <property type="match status" value="1"/>
</dbReference>
<evidence type="ECO:0000256" key="11">
    <source>
        <dbReference type="ARBA" id="ARBA00031693"/>
    </source>
</evidence>